<evidence type="ECO:0000256" key="2">
    <source>
        <dbReference type="ARBA" id="ARBA00022741"/>
    </source>
</evidence>
<gene>
    <name evidence="8" type="ORF">SPAPADRAFT_61446</name>
</gene>
<evidence type="ECO:0000256" key="6">
    <source>
        <dbReference type="SAM" id="MobiDB-lite"/>
    </source>
</evidence>
<evidence type="ECO:0000256" key="1">
    <source>
        <dbReference type="ARBA" id="ARBA00022679"/>
    </source>
</evidence>
<evidence type="ECO:0000256" key="4">
    <source>
        <dbReference type="ARBA" id="ARBA00022840"/>
    </source>
</evidence>
<keyword evidence="9" id="KW-1185">Reference proteome</keyword>
<sequence length="306" mass="33551">MTEFCEGGTLFDFLEENKHYRIDEFRIWKILIEILSGLRFIHSKNYLHLDLKPANIFITFEGSLKIGDFGLATKLPILEKDFDLEGDRNYIAPELINDKIYTPFADIFCLGLIILEIAANIILPDNGTPWRKLRSGDLSDAGQLSSDNISMFLHHHASSAGGCGGESNHCLSSSTTNISSTHSLTINSSASNLFTMPPQNPVNNSTTQLNPPATAITSGTPATTGSSSGMSNKASARDLIPPWAPEFLTSGDSMNLDRLVNKMLRPNPFDRPSASVILEMEECVIIENRRKAGATIFEGEFGPPDD</sequence>
<dbReference type="KEGG" id="spaa:SPAPADRAFT_61446"/>
<dbReference type="AlphaFoldDB" id="G3AMV1"/>
<dbReference type="Pfam" id="PF00069">
    <property type="entry name" value="Pkinase"/>
    <property type="match status" value="1"/>
</dbReference>
<reference evidence="8 9" key="1">
    <citation type="journal article" date="2011" name="Proc. Natl. Acad. Sci. U.S.A.">
        <title>Comparative genomics of xylose-fermenting fungi for enhanced biofuel production.</title>
        <authorList>
            <person name="Wohlbach D.J."/>
            <person name="Kuo A."/>
            <person name="Sato T.K."/>
            <person name="Potts K.M."/>
            <person name="Salamov A.A."/>
            <person name="LaButti K.M."/>
            <person name="Sun H."/>
            <person name="Clum A."/>
            <person name="Pangilinan J.L."/>
            <person name="Lindquist E.A."/>
            <person name="Lucas S."/>
            <person name="Lapidus A."/>
            <person name="Jin M."/>
            <person name="Gunawan C."/>
            <person name="Balan V."/>
            <person name="Dale B.E."/>
            <person name="Jeffries T.W."/>
            <person name="Zinkel R."/>
            <person name="Barry K.W."/>
            <person name="Grigoriev I.V."/>
            <person name="Gasch A.P."/>
        </authorList>
    </citation>
    <scope>NUCLEOTIDE SEQUENCE [LARGE SCALE GENOMIC DNA]</scope>
    <source>
        <strain evidence="9">NRRL Y-27907 / 11-Y1</strain>
    </source>
</reference>
<dbReference type="InterPro" id="IPR011009">
    <property type="entry name" value="Kinase-like_dom_sf"/>
</dbReference>
<dbReference type="STRING" id="619300.G3AMV1"/>
<dbReference type="PANTHER" id="PTHR11042:SF196">
    <property type="entry name" value="MITOSIS INHIBITOR PROTEIN KINASE SWE1"/>
    <property type="match status" value="1"/>
</dbReference>
<comment type="similarity">
    <text evidence="5">Belongs to the protein kinase superfamily. Ser/Thr protein kinase family. GCN2 subfamily.</text>
</comment>
<dbReference type="eggNOG" id="KOG0601">
    <property type="taxonomic scope" value="Eukaryota"/>
</dbReference>
<dbReference type="GO" id="GO:0005634">
    <property type="term" value="C:nucleus"/>
    <property type="evidence" value="ECO:0007669"/>
    <property type="project" value="TreeGrafter"/>
</dbReference>
<dbReference type="InterPro" id="IPR000719">
    <property type="entry name" value="Prot_kinase_dom"/>
</dbReference>
<keyword evidence="1" id="KW-0808">Transferase</keyword>
<dbReference type="Proteomes" id="UP000000709">
    <property type="component" value="Unassembled WGS sequence"/>
</dbReference>
<dbReference type="InParanoid" id="G3AMV1"/>
<dbReference type="PROSITE" id="PS50011">
    <property type="entry name" value="PROTEIN_KINASE_DOM"/>
    <property type="match status" value="1"/>
</dbReference>
<protein>
    <recommendedName>
        <fullName evidence="7">Protein kinase domain-containing protein</fullName>
    </recommendedName>
</protein>
<dbReference type="EMBL" id="GL996502">
    <property type="protein sequence ID" value="EGW32365.1"/>
    <property type="molecule type" value="Genomic_DNA"/>
</dbReference>
<dbReference type="PROSITE" id="PS00108">
    <property type="entry name" value="PROTEIN_KINASE_ST"/>
    <property type="match status" value="1"/>
</dbReference>
<feature type="compositionally biased region" description="Polar residues" evidence="6">
    <location>
        <begin position="201"/>
        <end position="210"/>
    </location>
</feature>
<dbReference type="SUPFAM" id="SSF56112">
    <property type="entry name" value="Protein kinase-like (PK-like)"/>
    <property type="match status" value="1"/>
</dbReference>
<dbReference type="InterPro" id="IPR008271">
    <property type="entry name" value="Ser/Thr_kinase_AS"/>
</dbReference>
<dbReference type="GO" id="GO:0005737">
    <property type="term" value="C:cytoplasm"/>
    <property type="evidence" value="ECO:0007669"/>
    <property type="project" value="TreeGrafter"/>
</dbReference>
<dbReference type="HOGENOM" id="CLU_874947_0_0_1"/>
<evidence type="ECO:0000256" key="5">
    <source>
        <dbReference type="ARBA" id="ARBA00037982"/>
    </source>
</evidence>
<evidence type="ECO:0000259" key="7">
    <source>
        <dbReference type="PROSITE" id="PS50011"/>
    </source>
</evidence>
<dbReference type="Gene3D" id="1.10.510.10">
    <property type="entry name" value="Transferase(Phosphotransferase) domain 1"/>
    <property type="match status" value="1"/>
</dbReference>
<dbReference type="InterPro" id="IPR050339">
    <property type="entry name" value="CC_SR_Kinase"/>
</dbReference>
<dbReference type="GO" id="GO:0110031">
    <property type="term" value="P:negative regulation of G2/MI transition of meiotic cell cycle"/>
    <property type="evidence" value="ECO:0007669"/>
    <property type="project" value="TreeGrafter"/>
</dbReference>
<keyword evidence="2" id="KW-0547">Nucleotide-binding</keyword>
<dbReference type="GO" id="GO:0005524">
    <property type="term" value="F:ATP binding"/>
    <property type="evidence" value="ECO:0007669"/>
    <property type="project" value="UniProtKB-KW"/>
</dbReference>
<dbReference type="RefSeq" id="XP_007375641.1">
    <property type="nucleotide sequence ID" value="XM_007375579.1"/>
</dbReference>
<accession>G3AMV1</accession>
<feature type="domain" description="Protein kinase" evidence="7">
    <location>
        <begin position="1"/>
        <end position="284"/>
    </location>
</feature>
<dbReference type="SMART" id="SM00220">
    <property type="entry name" value="S_TKc"/>
    <property type="match status" value="1"/>
</dbReference>
<dbReference type="OMA" id="WMIDPNP"/>
<proteinExistence type="inferred from homology"/>
<evidence type="ECO:0000256" key="3">
    <source>
        <dbReference type="ARBA" id="ARBA00022777"/>
    </source>
</evidence>
<dbReference type="GeneID" id="18873897"/>
<evidence type="ECO:0000313" key="9">
    <source>
        <dbReference type="Proteomes" id="UP000000709"/>
    </source>
</evidence>
<organism evidence="9">
    <name type="scientific">Spathaspora passalidarum (strain NRRL Y-27907 / 11-Y1)</name>
    <dbReference type="NCBI Taxonomy" id="619300"/>
    <lineage>
        <taxon>Eukaryota</taxon>
        <taxon>Fungi</taxon>
        <taxon>Dikarya</taxon>
        <taxon>Ascomycota</taxon>
        <taxon>Saccharomycotina</taxon>
        <taxon>Pichiomycetes</taxon>
        <taxon>Debaryomycetaceae</taxon>
        <taxon>Spathaspora</taxon>
    </lineage>
</organism>
<dbReference type="OrthoDB" id="5337378at2759"/>
<dbReference type="GO" id="GO:0004713">
    <property type="term" value="F:protein tyrosine kinase activity"/>
    <property type="evidence" value="ECO:0007669"/>
    <property type="project" value="TreeGrafter"/>
</dbReference>
<feature type="compositionally biased region" description="Low complexity" evidence="6">
    <location>
        <begin position="211"/>
        <end position="231"/>
    </location>
</feature>
<dbReference type="PANTHER" id="PTHR11042">
    <property type="entry name" value="EUKARYOTIC TRANSLATION INITIATION FACTOR 2-ALPHA KINASE EIF2-ALPHA KINASE -RELATED"/>
    <property type="match status" value="1"/>
</dbReference>
<keyword evidence="4" id="KW-0067">ATP-binding</keyword>
<keyword evidence="3" id="KW-0418">Kinase</keyword>
<name>G3AMV1_SPAPN</name>
<evidence type="ECO:0000313" key="8">
    <source>
        <dbReference type="EMBL" id="EGW32365.1"/>
    </source>
</evidence>
<feature type="region of interest" description="Disordered" evidence="6">
    <location>
        <begin position="200"/>
        <end position="236"/>
    </location>
</feature>